<comment type="similarity">
    <text evidence="1">Belongs to the ATP-dependent AMP-binding enzyme family.</text>
</comment>
<proteinExistence type="inferred from homology"/>
<sequence>MAESTLAVTTGAYEQGRDVVSVRAEALERKLILPAAPGTIGGTELVGSGVPRGGLEVAIVGGEAKEPLPENAVGEVWVAGQSVAEGYWRDRSETENTLGAGTSHGEGPYLRTGDLGFPREGRLFVTGRHKDTLLINGRNLYSQDIEACLIEAHPALDQGSVVAVPIPKMD</sequence>
<dbReference type="EMBL" id="CAADFG010000096">
    <property type="protein sequence ID" value="VFJ96014.1"/>
    <property type="molecule type" value="Genomic_DNA"/>
</dbReference>
<dbReference type="EMBL" id="CAADFI010000115">
    <property type="protein sequence ID" value="VFJ97631.1"/>
    <property type="molecule type" value="Genomic_DNA"/>
</dbReference>
<dbReference type="SUPFAM" id="SSF56801">
    <property type="entry name" value="Acetyl-CoA synthetase-like"/>
    <property type="match status" value="1"/>
</dbReference>
<dbReference type="GO" id="GO:0006633">
    <property type="term" value="P:fatty acid biosynthetic process"/>
    <property type="evidence" value="ECO:0007669"/>
    <property type="project" value="TreeGrafter"/>
</dbReference>
<dbReference type="AlphaFoldDB" id="A0A450UTY7"/>
<protein>
    <submittedName>
        <fullName evidence="2">AMP-binding enzyme</fullName>
    </submittedName>
</protein>
<dbReference type="Gene3D" id="3.40.50.12780">
    <property type="entry name" value="N-terminal domain of ligase-like"/>
    <property type="match status" value="1"/>
</dbReference>
<dbReference type="PANTHER" id="PTHR22754">
    <property type="entry name" value="DISCO-INTERACTING PROTEIN 2 DIP2 -RELATED"/>
    <property type="match status" value="1"/>
</dbReference>
<evidence type="ECO:0000313" key="2">
    <source>
        <dbReference type="EMBL" id="VFJ96014.1"/>
    </source>
</evidence>
<dbReference type="EMBL" id="CAADFJ010000116">
    <property type="protein sequence ID" value="VFK03180.1"/>
    <property type="molecule type" value="Genomic_DNA"/>
</dbReference>
<dbReference type="GO" id="GO:0070566">
    <property type="term" value="F:adenylyltransferase activity"/>
    <property type="evidence" value="ECO:0007669"/>
    <property type="project" value="TreeGrafter"/>
</dbReference>
<dbReference type="InterPro" id="IPR042099">
    <property type="entry name" value="ANL_N_sf"/>
</dbReference>
<evidence type="ECO:0000256" key="1">
    <source>
        <dbReference type="ARBA" id="ARBA00006432"/>
    </source>
</evidence>
<dbReference type="PANTHER" id="PTHR22754:SF32">
    <property type="entry name" value="DISCO-INTERACTING PROTEIN 2"/>
    <property type="match status" value="1"/>
</dbReference>
<gene>
    <name evidence="2" type="ORF">BECKH772A_GA0070896_100965</name>
    <name evidence="3" type="ORF">BECKH772B_GA0070898_101157</name>
    <name evidence="4" type="ORF">BECKH772C_GA0070978_101166</name>
</gene>
<dbReference type="GO" id="GO:0005886">
    <property type="term" value="C:plasma membrane"/>
    <property type="evidence" value="ECO:0007669"/>
    <property type="project" value="TreeGrafter"/>
</dbReference>
<reference evidence="2" key="1">
    <citation type="submission" date="2019-02" db="EMBL/GenBank/DDBJ databases">
        <authorList>
            <person name="Gruber-Vodicka R. H."/>
            <person name="Seah K. B. B."/>
        </authorList>
    </citation>
    <scope>NUCLEOTIDE SEQUENCE</scope>
    <source>
        <strain evidence="4">BECK_SA2B12</strain>
        <strain evidence="2">BECK_SA2B15</strain>
        <strain evidence="3">BECK_SA2B20</strain>
    </source>
</reference>
<evidence type="ECO:0000313" key="4">
    <source>
        <dbReference type="EMBL" id="VFK03180.1"/>
    </source>
</evidence>
<accession>A0A450UTY7</accession>
<name>A0A450UTY7_9GAMM</name>
<organism evidence="2">
    <name type="scientific">Candidatus Kentrum eta</name>
    <dbReference type="NCBI Taxonomy" id="2126337"/>
    <lineage>
        <taxon>Bacteria</taxon>
        <taxon>Pseudomonadati</taxon>
        <taxon>Pseudomonadota</taxon>
        <taxon>Gammaproteobacteria</taxon>
        <taxon>Candidatus Kentrum</taxon>
    </lineage>
</organism>
<dbReference type="Gene3D" id="3.30.300.30">
    <property type="match status" value="1"/>
</dbReference>
<dbReference type="InterPro" id="IPR045851">
    <property type="entry name" value="AMP-bd_C_sf"/>
</dbReference>
<evidence type="ECO:0000313" key="3">
    <source>
        <dbReference type="EMBL" id="VFJ97631.1"/>
    </source>
</evidence>